<protein>
    <recommendedName>
        <fullName evidence="17">Integrase catalytic domain-containing protein</fullName>
    </recommendedName>
</protein>
<dbReference type="OrthoDB" id="422839at2759"/>
<keyword evidence="1" id="KW-0815">Transposition</keyword>
<comment type="caution">
    <text evidence="18">The sequence shown here is derived from an EMBL/GenBank/DDBJ whole genome shotgun (WGS) entry which is preliminary data.</text>
</comment>
<dbReference type="Pfam" id="PF07727">
    <property type="entry name" value="RVT_2"/>
    <property type="match status" value="1"/>
</dbReference>
<dbReference type="GO" id="GO:0032196">
    <property type="term" value="P:transposition"/>
    <property type="evidence" value="ECO:0007669"/>
    <property type="project" value="UniProtKB-KW"/>
</dbReference>
<dbReference type="PANTHER" id="PTHR42648:SF11">
    <property type="entry name" value="TRANSPOSON TY4-P GAG-POL POLYPROTEIN"/>
    <property type="match status" value="1"/>
</dbReference>
<evidence type="ECO:0000256" key="16">
    <source>
        <dbReference type="SAM" id="MobiDB-lite"/>
    </source>
</evidence>
<evidence type="ECO:0000256" key="15">
    <source>
        <dbReference type="ARBA" id="ARBA00049244"/>
    </source>
</evidence>
<dbReference type="InterPro" id="IPR036397">
    <property type="entry name" value="RNaseH_sf"/>
</dbReference>
<dbReference type="InterPro" id="IPR013103">
    <property type="entry name" value="RVT_2"/>
</dbReference>
<sequence>MSSDKQEDIPPIPDKHITHQSSPSEPSRMSSSTPKISTTRLPTLEASGPDSNFLNWGKVIQRVLKSAKVHHTLTSVDAKLRPATWEEDNDLVCAVLVQIVDKGGRVFWIRKLVNAQMEGDDINSHIDALAKFHERLNSLVTLEDPLTPDDVHNAALLSSIPPDWIHCVSNLMNQEGVKTNTIFKALCNEAIRQESQGDIISVSSTKPKPVKSNPLSSKTKAPEAETPKKSRRCLLCNSNTHDLNACNNTRNLILKHKAAQKARWEASQQNTPTTSTKTPARAGQTSATTLGNYTEIEAANDKLDYLGSDVGVTAKKAIVSLSTPSDARASGDSNLDSGCSMSMTPHLSSVLHPKPNNTLVHLANHLTVESSHKGTICLPIDGDTSITTLVVPLLHKPLLSIANLCNKDLTVVFTKSSCDIFKTHDTQVTGTLAAGYCRGNLYYLPSHLVSRCSSILVTPTESDNSLFGYHVRFSHLGLKALNLLLKSHNIIPSTQNDINVQKCSICIQTKMHRQPFRSRALYRSTSPGQLIHSDMASYEVTSCKGYRYFITFVDDHLKFLTVYPMKNKSDSFSCFKLFRAAFEKYGSHPIQSLRTNNGGKYLSKEFTSYLSTAGIKHNPSPPHSPQLNGVAERTNHTIHSFVRSALLTAQLPKSFWADVIRHSLFPYNSFPCHTPAGFKSPNSILHLQPLDLSQIPCGTWKNVPWSNHARSYLTNSSSHTAPLSKHLPKNSLSKSHGQWCDHAHLSTPLCRLPLLFPSSLRQKVGRTSTRHRKPPDRLGHWAKSAEVDQTIDTPKTWRQLLKSPNKHQWLKAADEDFSSLLGMQTWKLVPRPQKRKIIKSKWVFKIKRRPNQSIQKLKARLVAMGYSQVQGLNYDEVFSPTLRLETLRLIFSLLASQNWKGRQVDFKTAFLNGHLDTPIFMEQPPGFKDPQHPNWVCVVSRLLYGLKQSPRQWNIELHNALLDLGLSNSAYDPTLYFKIESGQLIGALTTHVDNLAIVGEPAFVNSLISSVGQRFKIGADEDLNHFLSIKITRDCKNRHVFMSQAHYIQELCDCFLDGVSHTVSTPTNSYFKNLTHKSPSDPVSPGPYPQIIGSLLWVSQCTQPGIFFAVNKLSQYLRDPSLSHWFAAV</sequence>
<evidence type="ECO:0000256" key="6">
    <source>
        <dbReference type="ARBA" id="ARBA00022801"/>
    </source>
</evidence>
<proteinExistence type="predicted"/>
<comment type="catalytic activity">
    <reaction evidence="14">
        <text>DNA(n) + a 2'-deoxyribonucleoside 5'-triphosphate = DNA(n+1) + diphosphate</text>
        <dbReference type="Rhea" id="RHEA:22508"/>
        <dbReference type="Rhea" id="RHEA-COMP:17339"/>
        <dbReference type="Rhea" id="RHEA-COMP:17340"/>
        <dbReference type="ChEBI" id="CHEBI:33019"/>
        <dbReference type="ChEBI" id="CHEBI:61560"/>
        <dbReference type="ChEBI" id="CHEBI:173112"/>
        <dbReference type="EC" id="2.7.7.49"/>
    </reaction>
</comment>
<dbReference type="InterPro" id="IPR001584">
    <property type="entry name" value="Integrase_cat-core"/>
</dbReference>
<dbReference type="STRING" id="200324.A0A2N5SJS2"/>
<keyword evidence="19" id="KW-1185">Reference proteome</keyword>
<keyword evidence="13" id="KW-0511">Multifunctional enzyme</keyword>
<dbReference type="Pfam" id="PF00665">
    <property type="entry name" value="rve"/>
    <property type="match status" value="1"/>
</dbReference>
<evidence type="ECO:0000256" key="11">
    <source>
        <dbReference type="ARBA" id="ARBA00022932"/>
    </source>
</evidence>
<feature type="region of interest" description="Disordered" evidence="16">
    <location>
        <begin position="1"/>
        <end position="44"/>
    </location>
</feature>
<evidence type="ECO:0000313" key="19">
    <source>
        <dbReference type="Proteomes" id="UP000235388"/>
    </source>
</evidence>
<dbReference type="GO" id="GO:0016787">
    <property type="term" value="F:hydrolase activity"/>
    <property type="evidence" value="ECO:0007669"/>
    <property type="project" value="UniProtKB-KW"/>
</dbReference>
<gene>
    <name evidence="18" type="ORF">PCANC_16834</name>
</gene>
<dbReference type="GO" id="GO:0004519">
    <property type="term" value="F:endonuclease activity"/>
    <property type="evidence" value="ECO:0007669"/>
    <property type="project" value="UniProtKB-KW"/>
</dbReference>
<feature type="compositionally biased region" description="Basic and acidic residues" evidence="16">
    <location>
        <begin position="1"/>
        <end position="17"/>
    </location>
</feature>
<evidence type="ECO:0000256" key="9">
    <source>
        <dbReference type="ARBA" id="ARBA00022908"/>
    </source>
</evidence>
<keyword evidence="11" id="KW-0239">DNA-directed DNA polymerase</keyword>
<keyword evidence="3" id="KW-0540">Nuclease</keyword>
<dbReference type="GO" id="GO:0046872">
    <property type="term" value="F:metal ion binding"/>
    <property type="evidence" value="ECO:0007669"/>
    <property type="project" value="UniProtKB-KW"/>
</dbReference>
<evidence type="ECO:0000256" key="12">
    <source>
        <dbReference type="ARBA" id="ARBA00023172"/>
    </source>
</evidence>
<dbReference type="GO" id="GO:0003887">
    <property type="term" value="F:DNA-directed DNA polymerase activity"/>
    <property type="evidence" value="ECO:0007669"/>
    <property type="project" value="UniProtKB-KW"/>
</dbReference>
<dbReference type="GO" id="GO:0003723">
    <property type="term" value="F:RNA binding"/>
    <property type="evidence" value="ECO:0007669"/>
    <property type="project" value="UniProtKB-KW"/>
</dbReference>
<dbReference type="GO" id="GO:0015074">
    <property type="term" value="P:DNA integration"/>
    <property type="evidence" value="ECO:0007669"/>
    <property type="project" value="UniProtKB-KW"/>
</dbReference>
<keyword evidence="5" id="KW-0255">Endonuclease</keyword>
<evidence type="ECO:0000313" key="18">
    <source>
        <dbReference type="EMBL" id="PLW13454.1"/>
    </source>
</evidence>
<keyword evidence="10" id="KW-0695">RNA-directed DNA polymerase</keyword>
<evidence type="ECO:0000256" key="3">
    <source>
        <dbReference type="ARBA" id="ARBA00022722"/>
    </source>
</evidence>
<feature type="domain" description="Integrase catalytic" evidence="17">
    <location>
        <begin position="523"/>
        <end position="689"/>
    </location>
</feature>
<keyword evidence="6" id="KW-0378">Hydrolase</keyword>
<dbReference type="Gene3D" id="3.30.420.10">
    <property type="entry name" value="Ribonuclease H-like superfamily/Ribonuclease H"/>
    <property type="match status" value="1"/>
</dbReference>
<dbReference type="InterPro" id="IPR012337">
    <property type="entry name" value="RNaseH-like_sf"/>
</dbReference>
<feature type="compositionally biased region" description="Low complexity" evidence="16">
    <location>
        <begin position="201"/>
        <end position="212"/>
    </location>
</feature>
<feature type="region of interest" description="Disordered" evidence="16">
    <location>
        <begin position="198"/>
        <end position="229"/>
    </location>
</feature>
<dbReference type="PROSITE" id="PS50994">
    <property type="entry name" value="INTEGRASE"/>
    <property type="match status" value="1"/>
</dbReference>
<keyword evidence="4" id="KW-0479">Metal-binding</keyword>
<evidence type="ECO:0000256" key="4">
    <source>
        <dbReference type="ARBA" id="ARBA00022723"/>
    </source>
</evidence>
<dbReference type="PANTHER" id="PTHR42648">
    <property type="entry name" value="TRANSPOSASE, PUTATIVE-RELATED"/>
    <property type="match status" value="1"/>
</dbReference>
<accession>A0A2N5SJS2</accession>
<dbReference type="GO" id="GO:0005634">
    <property type="term" value="C:nucleus"/>
    <property type="evidence" value="ECO:0007669"/>
    <property type="project" value="UniProtKB-ARBA"/>
</dbReference>
<evidence type="ECO:0000256" key="1">
    <source>
        <dbReference type="ARBA" id="ARBA00022578"/>
    </source>
</evidence>
<evidence type="ECO:0000256" key="5">
    <source>
        <dbReference type="ARBA" id="ARBA00022759"/>
    </source>
</evidence>
<dbReference type="GO" id="GO:0003964">
    <property type="term" value="F:RNA-directed DNA polymerase activity"/>
    <property type="evidence" value="ECO:0007669"/>
    <property type="project" value="UniProtKB-KW"/>
</dbReference>
<evidence type="ECO:0000256" key="14">
    <source>
        <dbReference type="ARBA" id="ARBA00048173"/>
    </source>
</evidence>
<reference evidence="18 19" key="1">
    <citation type="submission" date="2017-11" db="EMBL/GenBank/DDBJ databases">
        <title>De novo assembly and phasing of dikaryotic genomes from two isolates of Puccinia coronata f. sp. avenae, the causal agent of oat crown rust.</title>
        <authorList>
            <person name="Miller M.E."/>
            <person name="Zhang Y."/>
            <person name="Omidvar V."/>
            <person name="Sperschneider J."/>
            <person name="Schwessinger B."/>
            <person name="Raley C."/>
            <person name="Palmer J.M."/>
            <person name="Garnica D."/>
            <person name="Upadhyaya N."/>
            <person name="Rathjen J."/>
            <person name="Taylor J.M."/>
            <person name="Park R.F."/>
            <person name="Dodds P.N."/>
            <person name="Hirsch C.D."/>
            <person name="Kianian S.F."/>
            <person name="Figueroa M."/>
        </authorList>
    </citation>
    <scope>NUCLEOTIDE SEQUENCE [LARGE SCALE GENOMIC DNA]</scope>
    <source>
        <strain evidence="18">12NC29</strain>
    </source>
</reference>
<keyword evidence="8" id="KW-0694">RNA-binding</keyword>
<keyword evidence="9" id="KW-0229">DNA integration</keyword>
<keyword evidence="11" id="KW-0808">Transferase</keyword>
<comment type="catalytic activity">
    <reaction evidence="15">
        <text>DNA(n) + a 2'-deoxyribonucleoside 5'-triphosphate = DNA(n+1) + diphosphate</text>
        <dbReference type="Rhea" id="RHEA:22508"/>
        <dbReference type="Rhea" id="RHEA-COMP:17339"/>
        <dbReference type="Rhea" id="RHEA-COMP:17340"/>
        <dbReference type="ChEBI" id="CHEBI:33019"/>
        <dbReference type="ChEBI" id="CHEBI:61560"/>
        <dbReference type="ChEBI" id="CHEBI:173112"/>
        <dbReference type="EC" id="2.7.7.7"/>
    </reaction>
</comment>
<organism evidence="18 19">
    <name type="scientific">Puccinia coronata f. sp. avenae</name>
    <dbReference type="NCBI Taxonomy" id="200324"/>
    <lineage>
        <taxon>Eukaryota</taxon>
        <taxon>Fungi</taxon>
        <taxon>Dikarya</taxon>
        <taxon>Basidiomycota</taxon>
        <taxon>Pucciniomycotina</taxon>
        <taxon>Pucciniomycetes</taxon>
        <taxon>Pucciniales</taxon>
        <taxon>Pucciniaceae</taxon>
        <taxon>Puccinia</taxon>
    </lineage>
</organism>
<keyword evidence="2" id="KW-0548">Nucleotidyltransferase</keyword>
<evidence type="ECO:0000256" key="8">
    <source>
        <dbReference type="ARBA" id="ARBA00022884"/>
    </source>
</evidence>
<dbReference type="InterPro" id="IPR039537">
    <property type="entry name" value="Retrotran_Ty1/copia-like"/>
</dbReference>
<feature type="region of interest" description="Disordered" evidence="16">
    <location>
        <begin position="264"/>
        <end position="284"/>
    </location>
</feature>
<feature type="compositionally biased region" description="Polar residues" evidence="16">
    <location>
        <begin position="266"/>
        <end position="284"/>
    </location>
</feature>
<evidence type="ECO:0000256" key="2">
    <source>
        <dbReference type="ARBA" id="ARBA00022695"/>
    </source>
</evidence>
<keyword evidence="12" id="KW-0233">DNA recombination</keyword>
<evidence type="ECO:0000256" key="7">
    <source>
        <dbReference type="ARBA" id="ARBA00022842"/>
    </source>
</evidence>
<evidence type="ECO:0000256" key="10">
    <source>
        <dbReference type="ARBA" id="ARBA00022918"/>
    </source>
</evidence>
<evidence type="ECO:0000259" key="17">
    <source>
        <dbReference type="PROSITE" id="PS50994"/>
    </source>
</evidence>
<name>A0A2N5SJS2_9BASI</name>
<feature type="compositionally biased region" description="Low complexity" evidence="16">
    <location>
        <begin position="21"/>
        <end position="34"/>
    </location>
</feature>
<dbReference type="Proteomes" id="UP000235388">
    <property type="component" value="Unassembled WGS sequence"/>
</dbReference>
<dbReference type="SUPFAM" id="SSF56672">
    <property type="entry name" value="DNA/RNA polymerases"/>
    <property type="match status" value="1"/>
</dbReference>
<evidence type="ECO:0000256" key="13">
    <source>
        <dbReference type="ARBA" id="ARBA00023268"/>
    </source>
</evidence>
<dbReference type="GO" id="GO:0006310">
    <property type="term" value="P:DNA recombination"/>
    <property type="evidence" value="ECO:0007669"/>
    <property type="project" value="UniProtKB-KW"/>
</dbReference>
<keyword evidence="7" id="KW-0460">Magnesium</keyword>
<dbReference type="SUPFAM" id="SSF53098">
    <property type="entry name" value="Ribonuclease H-like"/>
    <property type="match status" value="1"/>
</dbReference>
<dbReference type="EMBL" id="PGCJ01000949">
    <property type="protein sequence ID" value="PLW13454.1"/>
    <property type="molecule type" value="Genomic_DNA"/>
</dbReference>
<dbReference type="AlphaFoldDB" id="A0A2N5SJS2"/>
<dbReference type="InterPro" id="IPR043502">
    <property type="entry name" value="DNA/RNA_pol_sf"/>
</dbReference>